<protein>
    <recommendedName>
        <fullName evidence="1">Ubiquitin-like domain-containing protein</fullName>
    </recommendedName>
</protein>
<gene>
    <name evidence="2" type="ORF">SMAR0320_LOCUS1500</name>
</gene>
<proteinExistence type="predicted"/>
<dbReference type="CDD" id="cd17039">
    <property type="entry name" value="Ubl_ubiquitin_like"/>
    <property type="match status" value="1"/>
</dbReference>
<dbReference type="EMBL" id="HBGZ01002132">
    <property type="protein sequence ID" value="CAD9573853.1"/>
    <property type="molecule type" value="Transcribed_RNA"/>
</dbReference>
<dbReference type="Pfam" id="PF00240">
    <property type="entry name" value="ubiquitin"/>
    <property type="match status" value="1"/>
</dbReference>
<reference evidence="2" key="1">
    <citation type="submission" date="2021-01" db="EMBL/GenBank/DDBJ databases">
        <authorList>
            <person name="Corre E."/>
            <person name="Pelletier E."/>
            <person name="Niang G."/>
            <person name="Scheremetjew M."/>
            <person name="Finn R."/>
            <person name="Kale V."/>
            <person name="Holt S."/>
            <person name="Cochrane G."/>
            <person name="Meng A."/>
            <person name="Brown T."/>
            <person name="Cohen L."/>
        </authorList>
    </citation>
    <scope>NUCLEOTIDE SEQUENCE</scope>
    <source>
        <strain evidence="2">SM1012Den-03</strain>
    </source>
</reference>
<dbReference type="InterPro" id="IPR029071">
    <property type="entry name" value="Ubiquitin-like_domsf"/>
</dbReference>
<feature type="domain" description="Ubiquitin-like" evidence="1">
    <location>
        <begin position="17"/>
        <end position="72"/>
    </location>
</feature>
<dbReference type="Gene3D" id="3.10.20.90">
    <property type="entry name" value="Phosphatidylinositol 3-kinase Catalytic Subunit, Chain A, domain 1"/>
    <property type="match status" value="1"/>
</dbReference>
<sequence>MLHVRDLDGVRVISIDEEDATANSVKQRIIAITPIPIDNLSLFYGGVELLGDENLLSDYSGIAPNSTIIVTTERGVETNCPHVYYDLHTTVSLDEFEGQLNHPDDHQRDDDSFSSREIDVIHTDNNQNQIVYICWLEVRDLAEAIRAVEVAHGGDTTFSTRLPQYTKIGRCSTWQSFRQKIKDMRTFINFAKIRFIALSYPRNSVHAEAALHAAYAIVRGNGEWFLLSTYDRACIASLFERMKDIVGGGEVIYGCTDPHLVCHFNQIAMDTHHDGSVYCAWYGWSARERNVINILLNDPATPVDIRVSCKRMLACKVGCVYNSTVRRRLSKMLWACGFINNVMYTAYLANSPLYHEKEEHLILNNAGRWSGYGEWFVNSVEQQPAQEIRIRIRTSRHLRTRYDWDYYGYLIRTGFITTTTIASLVEMGRLSASS</sequence>
<evidence type="ECO:0000259" key="1">
    <source>
        <dbReference type="Pfam" id="PF00240"/>
    </source>
</evidence>
<dbReference type="AlphaFoldDB" id="A0A7S2KFB9"/>
<evidence type="ECO:0000313" key="2">
    <source>
        <dbReference type="EMBL" id="CAD9573853.1"/>
    </source>
</evidence>
<name>A0A7S2KFB9_9STRA</name>
<dbReference type="InterPro" id="IPR000626">
    <property type="entry name" value="Ubiquitin-like_dom"/>
</dbReference>
<accession>A0A7S2KFB9</accession>
<organism evidence="2">
    <name type="scientific">Skeletonema marinoi</name>
    <dbReference type="NCBI Taxonomy" id="267567"/>
    <lineage>
        <taxon>Eukaryota</taxon>
        <taxon>Sar</taxon>
        <taxon>Stramenopiles</taxon>
        <taxon>Ochrophyta</taxon>
        <taxon>Bacillariophyta</taxon>
        <taxon>Coscinodiscophyceae</taxon>
        <taxon>Thalassiosirophycidae</taxon>
        <taxon>Thalassiosirales</taxon>
        <taxon>Skeletonemataceae</taxon>
        <taxon>Skeletonema</taxon>
        <taxon>Skeletonema marinoi-dohrnii complex</taxon>
    </lineage>
</organism>
<dbReference type="SUPFAM" id="SSF54236">
    <property type="entry name" value="Ubiquitin-like"/>
    <property type="match status" value="1"/>
</dbReference>